<dbReference type="Pfam" id="PF07727">
    <property type="entry name" value="RVT_2"/>
    <property type="match status" value="1"/>
</dbReference>
<keyword evidence="1" id="KW-0863">Zinc-finger</keyword>
<evidence type="ECO:0000313" key="5">
    <source>
        <dbReference type="EMBL" id="CAE7759179.1"/>
    </source>
</evidence>
<dbReference type="Proteomes" id="UP000601435">
    <property type="component" value="Unassembled WGS sequence"/>
</dbReference>
<evidence type="ECO:0000256" key="3">
    <source>
        <dbReference type="SAM" id="MobiDB-lite"/>
    </source>
</evidence>
<protein>
    <submittedName>
        <fullName evidence="5">GIP protein</fullName>
    </submittedName>
</protein>
<feature type="compositionally biased region" description="Basic and acidic residues" evidence="3">
    <location>
        <begin position="1446"/>
        <end position="1457"/>
    </location>
</feature>
<feature type="region of interest" description="Disordered" evidence="3">
    <location>
        <begin position="18"/>
        <end position="39"/>
    </location>
</feature>
<accession>A0A812Y4A8</accession>
<reference evidence="5" key="1">
    <citation type="submission" date="2021-02" db="EMBL/GenBank/DDBJ databases">
        <authorList>
            <person name="Dougan E. K."/>
            <person name="Rhodes N."/>
            <person name="Thang M."/>
            <person name="Chan C."/>
        </authorList>
    </citation>
    <scope>NUCLEOTIDE SEQUENCE</scope>
</reference>
<feature type="zinc finger region" description="C3H1-type" evidence="1">
    <location>
        <begin position="156"/>
        <end position="183"/>
    </location>
</feature>
<gene>
    <name evidence="5" type="primary">GIP</name>
    <name evidence="5" type="ORF">SNEC2469_LOCUS22073</name>
</gene>
<feature type="domain" description="C3H1-type" evidence="4">
    <location>
        <begin position="156"/>
        <end position="183"/>
    </location>
</feature>
<name>A0A812Y4A8_9DINO</name>
<feature type="compositionally biased region" description="Basic and acidic residues" evidence="3">
    <location>
        <begin position="1423"/>
        <end position="1434"/>
    </location>
</feature>
<keyword evidence="2" id="KW-0175">Coiled coil</keyword>
<comment type="caution">
    <text evidence="5">The sequence shown here is derived from an EMBL/GenBank/DDBJ whole genome shotgun (WGS) entry which is preliminary data.</text>
</comment>
<feature type="compositionally biased region" description="Basic and acidic residues" evidence="3">
    <location>
        <begin position="692"/>
        <end position="701"/>
    </location>
</feature>
<dbReference type="GO" id="GO:0008270">
    <property type="term" value="F:zinc ion binding"/>
    <property type="evidence" value="ECO:0007669"/>
    <property type="project" value="UniProtKB-KW"/>
</dbReference>
<dbReference type="CDD" id="cd09272">
    <property type="entry name" value="RNase_HI_RT_Ty1"/>
    <property type="match status" value="1"/>
</dbReference>
<keyword evidence="1" id="KW-0862">Zinc</keyword>
<dbReference type="EMBL" id="CAJNJA010039697">
    <property type="protein sequence ID" value="CAE7759179.1"/>
    <property type="molecule type" value="Genomic_DNA"/>
</dbReference>
<dbReference type="OrthoDB" id="3344688at2759"/>
<keyword evidence="1" id="KW-0479">Metal-binding</keyword>
<evidence type="ECO:0000259" key="4">
    <source>
        <dbReference type="PROSITE" id="PS50103"/>
    </source>
</evidence>
<keyword evidence="6" id="KW-1185">Reference proteome</keyword>
<evidence type="ECO:0000313" key="6">
    <source>
        <dbReference type="Proteomes" id="UP000601435"/>
    </source>
</evidence>
<dbReference type="InterPro" id="IPR000571">
    <property type="entry name" value="Znf_CCCH"/>
</dbReference>
<feature type="region of interest" description="Disordered" evidence="3">
    <location>
        <begin position="1422"/>
        <end position="1457"/>
    </location>
</feature>
<feature type="coiled-coil region" evidence="2">
    <location>
        <begin position="798"/>
        <end position="855"/>
    </location>
</feature>
<organism evidence="5 6">
    <name type="scientific">Symbiodinium necroappetens</name>
    <dbReference type="NCBI Taxonomy" id="1628268"/>
    <lineage>
        <taxon>Eukaryota</taxon>
        <taxon>Sar</taxon>
        <taxon>Alveolata</taxon>
        <taxon>Dinophyceae</taxon>
        <taxon>Suessiales</taxon>
        <taxon>Symbiodiniaceae</taxon>
        <taxon>Symbiodinium</taxon>
    </lineage>
</organism>
<evidence type="ECO:0000256" key="1">
    <source>
        <dbReference type="PROSITE-ProRule" id="PRU00723"/>
    </source>
</evidence>
<dbReference type="InterPro" id="IPR013103">
    <property type="entry name" value="RVT_2"/>
</dbReference>
<proteinExistence type="predicted"/>
<sequence length="1481" mass="162544">MNVVLKGMAQLQGLVTELSTSPKQGEKPEAIKPGVTTLPDLPSPGPESCLLFSDWIHNSKPPLSDVSDTSEELWETTLSEASDWYSRYLRLDPLSRLVSKPEPSQLLCQIKWARVSRRIETMILAALPSSVRLEVQKLHAQLLSEFEMIGSTSAVAGKTLCTFYASPTGCKKGSDCNFEHSWSSIPFEEDVAQGTPISLASLSAQLDTLRAMTREYEAKMIRFDEDIAQVSAVALLDSGATHAVVPFTDTMSGLQRVPVTLAGDSREEWYRTKGGTLVVPPLEETGVASRPQTILPLGALVESLGCSVNWSKRGGLRVSHPRLGVLRTGVGRNTCPFIQEDQALSLIAELEDQRLKEFKTRVQDLEIHMESVSAPVDPTEALRRFAISGDRGEALRAVMSQPYFERVGEEVKVELIEGLVGLDENAGKHMLKQLPVNRANRRALLASENWVIHLCSGPSTADNPLREWCENRNFSLIEVDLRQKGGKGWDMLKTGGVWRALLWGAATGRIVSIFSSPSPGLQEQGSALALQPLLLWSLASVARRQGIPFVFEVPRHFNRVYEDFSSWANGGVFTFDQGVLEVSCMRDTCICTNLDLGYLSTLPPVEGKGCAKHEPRWCKAFRAALVGALEGRYTGPSIEELDKIITNAVAISGDHAGADGVAEEVDEVLEDLSLIPVQDVPQPEPEGTPSDSPKKSLSKKDVESWKQHILDGHVPFRRDCRFCVEGAGIGIQHRKVPYPKSFALSVDLFGPVPKHEHGRDETSVSGQNNIRYALIGSELYPTAKDDGPSHEGDELKVVDDALNELEEYAVTLDEENTAFAPPDLPEDPEELQALIQELKDVTEALQKLILEINKKYPVKRRLDNSHKKPYMIPLLGRAFATECIIREDFSDGAFHRLIEILSEEEKGASDRVNRTVLKIRDPAEFPIDDLGEGDMSRFLEVQEEQDTVGVWEDEWVTPIEELGIGQITGTTFHTGAAGQVPSASAGIGIGQITGTTFHTGAAGQVPGASAGIGIGQITGTPFDIGWSIVMTTPARLLEMGPKLALLQLLKRSEVEALEQMSAMRRLVGKEADLEAKVPQTQILPAKAVFTVKPGSGGKFYRRKCRVVGCGNFESKSGDIDVYAGGIPADVLRTCLVEASSRALSAFITDIKNAFLLAPIPQAERTRILLRPPKILEVMNITQPGELWWVERAVYGLRQSPRWWGEHRDSVFAQARWNSKDRGILRLVQSDVEGNLWKVVTESDEIVGFVIIYVDDMMLLMRSRPDVAYCVSLMGSWITKVPSLVCKIGIRLIEFLLSTMDQMLSLTPVGDMAPGIKVFTDASFAPFGGKSVSGILLQFRGRNVLWKGQRQTIVCLSTAEAELVGACEGVLLSQSLRALIDEFGLRLDVTTLHVDNVAAIVLAEGGGSTRTSDVQPADILTKSVRHEDPTAEGLRRRYGTSTEEESDTRFSHGLDLTDRHPQHPRVPCILHGLDLAGLTSSL</sequence>
<dbReference type="InterPro" id="IPR043502">
    <property type="entry name" value="DNA/RNA_pol_sf"/>
</dbReference>
<feature type="region of interest" description="Disordered" evidence="3">
    <location>
        <begin position="675"/>
        <end position="701"/>
    </location>
</feature>
<dbReference type="PROSITE" id="PS50103">
    <property type="entry name" value="ZF_C3H1"/>
    <property type="match status" value="1"/>
</dbReference>
<dbReference type="SUPFAM" id="SSF56672">
    <property type="entry name" value="DNA/RNA polymerases"/>
    <property type="match status" value="1"/>
</dbReference>
<evidence type="ECO:0000256" key="2">
    <source>
        <dbReference type="SAM" id="Coils"/>
    </source>
</evidence>